<evidence type="ECO:0000256" key="1">
    <source>
        <dbReference type="ARBA" id="ARBA00022553"/>
    </source>
</evidence>
<keyword evidence="1 3" id="KW-0597">Phosphoprotein</keyword>
<dbReference type="PANTHER" id="PTHR43214">
    <property type="entry name" value="TWO-COMPONENT RESPONSE REGULATOR"/>
    <property type="match status" value="1"/>
</dbReference>
<evidence type="ECO:0000256" key="2">
    <source>
        <dbReference type="ARBA" id="ARBA00023125"/>
    </source>
</evidence>
<sequence>MTDTTPAIRLLLADDQLLVRAGIRSLIQTLPEYVVVAECADGLEALERTQALKPDVAVLDIDMPNLSGIEAMRQIRTVSPETKLMVLSGIDRREVVEAALEAGCHGYLLKDFVLAELQLALDKVMDGSCYLSPKIQQQLLDAMRTDRREMLQPPQLTPRQEQILRLVALGRTTKEIARELSISPKTVEFHRAQLMERLGVRDVAGMTRYAMQHGMVS</sequence>
<accession>A0ABY0IR79</accession>
<dbReference type="SUPFAM" id="SSF52172">
    <property type="entry name" value="CheY-like"/>
    <property type="match status" value="1"/>
</dbReference>
<keyword evidence="7" id="KW-1185">Reference proteome</keyword>
<dbReference type="PANTHER" id="PTHR43214:SF43">
    <property type="entry name" value="TWO-COMPONENT RESPONSE REGULATOR"/>
    <property type="match status" value="1"/>
</dbReference>
<dbReference type="CDD" id="cd17535">
    <property type="entry name" value="REC_NarL-like"/>
    <property type="match status" value="1"/>
</dbReference>
<gene>
    <name evidence="6" type="ORF">EV678_0055</name>
</gene>
<dbReference type="Pfam" id="PF00072">
    <property type="entry name" value="Response_reg"/>
    <property type="match status" value="1"/>
</dbReference>
<dbReference type="PROSITE" id="PS50043">
    <property type="entry name" value="HTH_LUXR_2"/>
    <property type="match status" value="1"/>
</dbReference>
<evidence type="ECO:0000259" key="5">
    <source>
        <dbReference type="PROSITE" id="PS50110"/>
    </source>
</evidence>
<organism evidence="6 7">
    <name type="scientific">Azospira oryzae</name>
    <dbReference type="NCBI Taxonomy" id="146939"/>
    <lineage>
        <taxon>Bacteria</taxon>
        <taxon>Pseudomonadati</taxon>
        <taxon>Pseudomonadota</taxon>
        <taxon>Betaproteobacteria</taxon>
        <taxon>Rhodocyclales</taxon>
        <taxon>Rhodocyclaceae</taxon>
        <taxon>Azospira</taxon>
    </lineage>
</organism>
<protein>
    <submittedName>
        <fullName evidence="6">LuxR family two component transcriptional regulator</fullName>
    </submittedName>
</protein>
<feature type="domain" description="HTH luxR-type" evidence="4">
    <location>
        <begin position="149"/>
        <end position="214"/>
    </location>
</feature>
<name>A0ABY0IR79_9RHOO</name>
<dbReference type="InterPro" id="IPR011006">
    <property type="entry name" value="CheY-like_superfamily"/>
</dbReference>
<dbReference type="Pfam" id="PF00196">
    <property type="entry name" value="GerE"/>
    <property type="match status" value="1"/>
</dbReference>
<dbReference type="EMBL" id="SHKM01000001">
    <property type="protein sequence ID" value="RZT89275.1"/>
    <property type="molecule type" value="Genomic_DNA"/>
</dbReference>
<evidence type="ECO:0000313" key="7">
    <source>
        <dbReference type="Proteomes" id="UP000292136"/>
    </source>
</evidence>
<evidence type="ECO:0000256" key="3">
    <source>
        <dbReference type="PROSITE-ProRule" id="PRU00169"/>
    </source>
</evidence>
<reference evidence="6 7" key="1">
    <citation type="submission" date="2019-02" db="EMBL/GenBank/DDBJ databases">
        <title>Genomic Encyclopedia of Type Strains, Phase IV (KMG-IV): sequencing the most valuable type-strain genomes for metagenomic binning, comparative biology and taxonomic classification.</title>
        <authorList>
            <person name="Goeker M."/>
        </authorList>
    </citation>
    <scope>NUCLEOTIDE SEQUENCE [LARGE SCALE GENOMIC DNA]</scope>
    <source>
        <strain evidence="6 7">DSM 21223</strain>
    </source>
</reference>
<evidence type="ECO:0000313" key="6">
    <source>
        <dbReference type="EMBL" id="RZT89275.1"/>
    </source>
</evidence>
<dbReference type="Gene3D" id="3.40.50.2300">
    <property type="match status" value="1"/>
</dbReference>
<evidence type="ECO:0000259" key="4">
    <source>
        <dbReference type="PROSITE" id="PS50043"/>
    </source>
</evidence>
<dbReference type="PRINTS" id="PR00038">
    <property type="entry name" value="HTHLUXR"/>
</dbReference>
<dbReference type="InterPro" id="IPR000792">
    <property type="entry name" value="Tscrpt_reg_LuxR_C"/>
</dbReference>
<feature type="modified residue" description="4-aspartylphosphate" evidence="3">
    <location>
        <position position="60"/>
    </location>
</feature>
<dbReference type="PROSITE" id="PS50110">
    <property type="entry name" value="RESPONSE_REGULATORY"/>
    <property type="match status" value="1"/>
</dbReference>
<dbReference type="SUPFAM" id="SSF46894">
    <property type="entry name" value="C-terminal effector domain of the bipartite response regulators"/>
    <property type="match status" value="1"/>
</dbReference>
<dbReference type="SMART" id="SM00448">
    <property type="entry name" value="REC"/>
    <property type="match status" value="1"/>
</dbReference>
<comment type="caution">
    <text evidence="6">The sequence shown here is derived from an EMBL/GenBank/DDBJ whole genome shotgun (WGS) entry which is preliminary data.</text>
</comment>
<dbReference type="InterPro" id="IPR058245">
    <property type="entry name" value="NreC/VraR/RcsB-like_REC"/>
</dbReference>
<dbReference type="InterPro" id="IPR001789">
    <property type="entry name" value="Sig_transdc_resp-reg_receiver"/>
</dbReference>
<dbReference type="Proteomes" id="UP000292136">
    <property type="component" value="Unassembled WGS sequence"/>
</dbReference>
<keyword evidence="2" id="KW-0238">DNA-binding</keyword>
<dbReference type="InterPro" id="IPR039420">
    <property type="entry name" value="WalR-like"/>
</dbReference>
<dbReference type="SMART" id="SM00421">
    <property type="entry name" value="HTH_LUXR"/>
    <property type="match status" value="1"/>
</dbReference>
<feature type="domain" description="Response regulatory" evidence="5">
    <location>
        <begin position="9"/>
        <end position="125"/>
    </location>
</feature>
<dbReference type="CDD" id="cd06170">
    <property type="entry name" value="LuxR_C_like"/>
    <property type="match status" value="1"/>
</dbReference>
<proteinExistence type="predicted"/>
<dbReference type="InterPro" id="IPR016032">
    <property type="entry name" value="Sig_transdc_resp-reg_C-effctor"/>
</dbReference>
<dbReference type="RefSeq" id="WP_130458089.1">
    <property type="nucleotide sequence ID" value="NZ_SHKM01000001.1"/>
</dbReference>